<protein>
    <submittedName>
        <fullName evidence="1">Uncharacterized protein</fullName>
    </submittedName>
</protein>
<dbReference type="Proteomes" id="UP001151760">
    <property type="component" value="Unassembled WGS sequence"/>
</dbReference>
<organism evidence="1 2">
    <name type="scientific">Tanacetum coccineum</name>
    <dbReference type="NCBI Taxonomy" id="301880"/>
    <lineage>
        <taxon>Eukaryota</taxon>
        <taxon>Viridiplantae</taxon>
        <taxon>Streptophyta</taxon>
        <taxon>Embryophyta</taxon>
        <taxon>Tracheophyta</taxon>
        <taxon>Spermatophyta</taxon>
        <taxon>Magnoliopsida</taxon>
        <taxon>eudicotyledons</taxon>
        <taxon>Gunneridae</taxon>
        <taxon>Pentapetalae</taxon>
        <taxon>asterids</taxon>
        <taxon>campanulids</taxon>
        <taxon>Asterales</taxon>
        <taxon>Asteraceae</taxon>
        <taxon>Asteroideae</taxon>
        <taxon>Anthemideae</taxon>
        <taxon>Anthemidinae</taxon>
        <taxon>Tanacetum</taxon>
    </lineage>
</organism>
<name>A0ABQ5CJI6_9ASTR</name>
<evidence type="ECO:0000313" key="2">
    <source>
        <dbReference type="Proteomes" id="UP001151760"/>
    </source>
</evidence>
<comment type="caution">
    <text evidence="1">The sequence shown here is derived from an EMBL/GenBank/DDBJ whole genome shotgun (WGS) entry which is preliminary data.</text>
</comment>
<evidence type="ECO:0000313" key="1">
    <source>
        <dbReference type="EMBL" id="GJT27140.1"/>
    </source>
</evidence>
<reference evidence="1" key="2">
    <citation type="submission" date="2022-01" db="EMBL/GenBank/DDBJ databases">
        <authorList>
            <person name="Yamashiro T."/>
            <person name="Shiraishi A."/>
            <person name="Satake H."/>
            <person name="Nakayama K."/>
        </authorList>
    </citation>
    <scope>NUCLEOTIDE SEQUENCE</scope>
</reference>
<accession>A0ABQ5CJI6</accession>
<keyword evidence="2" id="KW-1185">Reference proteome</keyword>
<gene>
    <name evidence="1" type="ORF">Tco_0907415</name>
</gene>
<proteinExistence type="predicted"/>
<reference evidence="1" key="1">
    <citation type="journal article" date="2022" name="Int. J. Mol. Sci.">
        <title>Draft Genome of Tanacetum Coccineum: Genomic Comparison of Closely Related Tanacetum-Family Plants.</title>
        <authorList>
            <person name="Yamashiro T."/>
            <person name="Shiraishi A."/>
            <person name="Nakayama K."/>
            <person name="Satake H."/>
        </authorList>
    </citation>
    <scope>NUCLEOTIDE SEQUENCE</scope>
</reference>
<sequence>MYYSWKSRMELYMMNRQHRQMILESVENGPLIWPSIEENGVTRPKKYSELSPTEAIQADCDDPIDAINHMMSFLTAVVTSRYPTTNNQLRNSSNPRQQATINNGRVTLQPIQGRQTSVAAGTSKDCILPGFNGNNSVKPKNNYPIQLQRGRSRISEGQATQTVITHNVAYQADDLDAYNSNCDELNTDKVALMRIPSEQSNVVEPCQIQKESVIAISFLIPHPPNVEIPKELPKVSMVNTSLKKLKYHLANFDVVVKE</sequence>
<dbReference type="EMBL" id="BQNB010014352">
    <property type="protein sequence ID" value="GJT27140.1"/>
    <property type="molecule type" value="Genomic_DNA"/>
</dbReference>